<dbReference type="PANTHER" id="PTHR24341">
    <property type="entry name" value="HOMEOBOX PROTEIN ENGRAILED"/>
    <property type="match status" value="1"/>
</dbReference>
<comment type="similarity">
    <text evidence="2">Belongs to the engrailed homeobox family.</text>
</comment>
<dbReference type="AlphaFoldDB" id="A0A1Y2LPC5"/>
<feature type="compositionally biased region" description="Polar residues" evidence="8">
    <location>
        <begin position="553"/>
        <end position="570"/>
    </location>
</feature>
<feature type="DNA-binding region" description="Homeobox" evidence="6">
    <location>
        <begin position="36"/>
        <end position="95"/>
    </location>
</feature>
<dbReference type="GO" id="GO:0003677">
    <property type="term" value="F:DNA binding"/>
    <property type="evidence" value="ECO:0007669"/>
    <property type="project" value="UniProtKB-UniRule"/>
</dbReference>
<dbReference type="OMA" id="TGWTEDP"/>
<dbReference type="PROSITE" id="PS50071">
    <property type="entry name" value="HOMEOBOX_2"/>
    <property type="match status" value="1"/>
</dbReference>
<dbReference type="PROSITE" id="PS00027">
    <property type="entry name" value="HOMEOBOX_1"/>
    <property type="match status" value="1"/>
</dbReference>
<feature type="region of interest" description="Disordered" evidence="8">
    <location>
        <begin position="304"/>
        <end position="368"/>
    </location>
</feature>
<evidence type="ECO:0000256" key="8">
    <source>
        <dbReference type="SAM" id="MobiDB-lite"/>
    </source>
</evidence>
<sequence>MDSHDSSMQLQQQQHPYTANGNDLPPDSTAAGPKPGGDVKPRLTKDQHDILEQHFQQQHKPTTGVKKAFADRLGVPLDKINNWFQNRRAKVKQDRKKAMNQYNMQLGMGMYNQQVPVMAAQHFAGPPHPEMYQQQQQQQLQQHQQHQQVPQHQPHMAIPQEYGPVTADISPASLPVQSADRPSALDLGPQNSLQQPFDMHQYNLRTISEADRTTSYPPQMMMHSALMAATAGPSWQQNMPTNTQDQAFPYNSSYANPIAFSMPSTLPTESALPQENLNGFGDFSNFDYNALAASQNDQPIKTEAQNSASTGSTGQSPYSGNQSTVTSQSSNGPTPPVASIASMYSGWKEDPDSGAQLDHSNDNSDFAAAFNFDQNTPSEQTIPFWDTNGSVPQFQQHNFYQQLNTSSQAILSSPGQDLTRKHSAAASDFEVPQLYGDDSFRRRNSSTSNLVNNMDAVHIRNGTPDDFKQLTQTSSIAIRRQKRPAALNSSAMRSASYTPGMPSPAGNADHTLRRIRSTGITNGGGRVQKSRPGSAQPSPMVSSFSEAAASPKFTRTISSSSATTVGNNGSLAPPTPLTPQEMNFWWQQQGSVRPNGLPDHNSPESFNANWSASAEPLATGLNVNVKSGSPPSTPLDLQRLNQARLAHENIYRDTPPQSAPPTQQNFPRSGYMQPPQMRAAYHSSTDLTLNQPKPSHFRRPSLPADSAQNSTDEVSLDYPYGGGYGYNEISLQGISHNVPFAPPVSSMPEFLVHQYTPSQGATDMHGNTIRRMEQQPKSYVFANQSASDFRS</sequence>
<dbReference type="Proteomes" id="UP000193240">
    <property type="component" value="Unassembled WGS sequence"/>
</dbReference>
<accession>A0A1Y2LPC5</accession>
<dbReference type="InterPro" id="IPR001356">
    <property type="entry name" value="HD"/>
</dbReference>
<evidence type="ECO:0000256" key="6">
    <source>
        <dbReference type="PROSITE-ProRule" id="PRU00108"/>
    </source>
</evidence>
<evidence type="ECO:0000313" key="11">
    <source>
        <dbReference type="Proteomes" id="UP000193240"/>
    </source>
</evidence>
<feature type="compositionally biased region" description="Polar residues" evidence="8">
    <location>
        <begin position="531"/>
        <end position="545"/>
    </location>
</feature>
<evidence type="ECO:0000259" key="9">
    <source>
        <dbReference type="PROSITE" id="PS50071"/>
    </source>
</evidence>
<gene>
    <name evidence="10" type="ORF">B5807_09566</name>
</gene>
<dbReference type="SUPFAM" id="SSF46689">
    <property type="entry name" value="Homeodomain-like"/>
    <property type="match status" value="1"/>
</dbReference>
<dbReference type="InterPro" id="IPR050720">
    <property type="entry name" value="Engrailed_Homeobox_TFs"/>
</dbReference>
<feature type="domain" description="Homeobox" evidence="9">
    <location>
        <begin position="34"/>
        <end position="94"/>
    </location>
</feature>
<feature type="region of interest" description="Disordered" evidence="8">
    <location>
        <begin position="127"/>
        <end position="153"/>
    </location>
</feature>
<keyword evidence="4 6" id="KW-0371">Homeobox</keyword>
<evidence type="ECO:0000256" key="3">
    <source>
        <dbReference type="ARBA" id="ARBA00023125"/>
    </source>
</evidence>
<evidence type="ECO:0000256" key="2">
    <source>
        <dbReference type="ARBA" id="ARBA00010896"/>
    </source>
</evidence>
<feature type="region of interest" description="Disordered" evidence="8">
    <location>
        <begin position="1"/>
        <end position="45"/>
    </location>
</feature>
<feature type="region of interest" description="Disordered" evidence="8">
    <location>
        <begin position="686"/>
        <end position="712"/>
    </location>
</feature>
<feature type="region of interest" description="Disordered" evidence="8">
    <location>
        <begin position="165"/>
        <end position="195"/>
    </location>
</feature>
<name>A0A1Y2LPC5_EPING</name>
<keyword evidence="3 6" id="KW-0238">DNA-binding</keyword>
<dbReference type="Gene3D" id="1.10.10.60">
    <property type="entry name" value="Homeodomain-like"/>
    <property type="match status" value="1"/>
</dbReference>
<dbReference type="SMART" id="SM00389">
    <property type="entry name" value="HOX"/>
    <property type="match status" value="1"/>
</dbReference>
<evidence type="ECO:0000256" key="7">
    <source>
        <dbReference type="RuleBase" id="RU000682"/>
    </source>
</evidence>
<dbReference type="STRING" id="105696.A0A1Y2LPC5"/>
<feature type="compositionally biased region" description="Low complexity" evidence="8">
    <location>
        <begin position="130"/>
        <end position="153"/>
    </location>
</feature>
<evidence type="ECO:0000256" key="4">
    <source>
        <dbReference type="ARBA" id="ARBA00023155"/>
    </source>
</evidence>
<dbReference type="PANTHER" id="PTHR24341:SF6">
    <property type="entry name" value="HOMEOBOX PROTEIN INVECTED"/>
    <property type="match status" value="1"/>
</dbReference>
<evidence type="ECO:0000256" key="1">
    <source>
        <dbReference type="ARBA" id="ARBA00004123"/>
    </source>
</evidence>
<reference evidence="10 11" key="1">
    <citation type="journal article" date="2017" name="Genome Announc.">
        <title>Genome sequence of the saprophytic ascomycete Epicoccum nigrum ICMP 19927 strain isolated from New Zealand.</title>
        <authorList>
            <person name="Fokin M."/>
            <person name="Fleetwood D."/>
            <person name="Weir B.S."/>
            <person name="Villas-Boas S.G."/>
        </authorList>
    </citation>
    <scope>NUCLEOTIDE SEQUENCE [LARGE SCALE GENOMIC DNA]</scope>
    <source>
        <strain evidence="10 11">ICMP 19927</strain>
    </source>
</reference>
<dbReference type="InterPro" id="IPR017970">
    <property type="entry name" value="Homeobox_CS"/>
</dbReference>
<dbReference type="Pfam" id="PF00046">
    <property type="entry name" value="Homeodomain"/>
    <property type="match status" value="1"/>
</dbReference>
<evidence type="ECO:0000313" key="10">
    <source>
        <dbReference type="EMBL" id="OSS45580.1"/>
    </source>
</evidence>
<keyword evidence="5 6" id="KW-0539">Nucleus</keyword>
<dbReference type="InterPro" id="IPR009057">
    <property type="entry name" value="Homeodomain-like_sf"/>
</dbReference>
<dbReference type="EMBL" id="KZ107853">
    <property type="protein sequence ID" value="OSS45580.1"/>
    <property type="molecule type" value="Genomic_DNA"/>
</dbReference>
<protein>
    <recommendedName>
        <fullName evidence="9">Homeobox domain-containing protein</fullName>
    </recommendedName>
</protein>
<comment type="subcellular location">
    <subcellularLocation>
        <location evidence="1 6 7">Nucleus</location>
    </subcellularLocation>
</comment>
<dbReference type="InParanoid" id="A0A1Y2LPC5"/>
<dbReference type="GO" id="GO:0000981">
    <property type="term" value="F:DNA-binding transcription factor activity, RNA polymerase II-specific"/>
    <property type="evidence" value="ECO:0007669"/>
    <property type="project" value="InterPro"/>
</dbReference>
<feature type="compositionally biased region" description="Polar residues" evidence="8">
    <location>
        <begin position="487"/>
        <end position="497"/>
    </location>
</feature>
<proteinExistence type="inferred from homology"/>
<organism evidence="10 11">
    <name type="scientific">Epicoccum nigrum</name>
    <name type="common">Soil fungus</name>
    <name type="synonym">Epicoccum purpurascens</name>
    <dbReference type="NCBI Taxonomy" id="105696"/>
    <lineage>
        <taxon>Eukaryota</taxon>
        <taxon>Fungi</taxon>
        <taxon>Dikarya</taxon>
        <taxon>Ascomycota</taxon>
        <taxon>Pezizomycotina</taxon>
        <taxon>Dothideomycetes</taxon>
        <taxon>Pleosporomycetidae</taxon>
        <taxon>Pleosporales</taxon>
        <taxon>Pleosporineae</taxon>
        <taxon>Didymellaceae</taxon>
        <taxon>Epicoccum</taxon>
    </lineage>
</organism>
<feature type="compositionally biased region" description="Polar residues" evidence="8">
    <location>
        <begin position="1"/>
        <end position="21"/>
    </location>
</feature>
<feature type="region of interest" description="Disordered" evidence="8">
    <location>
        <begin position="650"/>
        <end position="669"/>
    </location>
</feature>
<evidence type="ECO:0000256" key="5">
    <source>
        <dbReference type="ARBA" id="ARBA00023242"/>
    </source>
</evidence>
<dbReference type="CDD" id="cd00086">
    <property type="entry name" value="homeodomain"/>
    <property type="match status" value="1"/>
</dbReference>
<keyword evidence="11" id="KW-1185">Reference proteome</keyword>
<feature type="region of interest" description="Disordered" evidence="8">
    <location>
        <begin position="482"/>
        <end position="580"/>
    </location>
</feature>
<dbReference type="GO" id="GO:0016586">
    <property type="term" value="C:RSC-type complex"/>
    <property type="evidence" value="ECO:0007669"/>
    <property type="project" value="TreeGrafter"/>
</dbReference>
<feature type="compositionally biased region" description="Polar residues" evidence="8">
    <location>
        <begin position="304"/>
        <end position="332"/>
    </location>
</feature>